<evidence type="ECO:0000256" key="7">
    <source>
        <dbReference type="HAMAP-Rule" id="MF_00169"/>
    </source>
</evidence>
<protein>
    <recommendedName>
        <fullName evidence="5 7">3-dehydroquinate dehydratase</fullName>
        <shortName evidence="7">3-dehydroquinase</shortName>
        <ecNumber evidence="5 7">4.2.1.10</ecNumber>
    </recommendedName>
    <alternativeName>
        <fullName evidence="7">Type II DHQase</fullName>
    </alternativeName>
</protein>
<sequence>MRSLAEPYLIVVNGPNLNRLGLRVPELYGNKTLPDVIELVRSVAAPQGVGVLDIQSNYEGELIDYLQEHGPGAAGIIINPGAFGHYSIALRDCLEDISRPTIEVHITNVHKREEFRHHLVLSAVVTGQIVGLGIDVYLYAAEALCSRIRQERDGGST</sequence>
<feature type="binding site" evidence="7">
    <location>
        <position position="92"/>
    </location>
    <ligand>
        <name>substrate</name>
    </ligand>
</feature>
<dbReference type="SUPFAM" id="SSF52304">
    <property type="entry name" value="Type II 3-dehydroquinate dehydratase"/>
    <property type="match status" value="1"/>
</dbReference>
<evidence type="ECO:0000256" key="6">
    <source>
        <dbReference type="ARBA" id="ARBA00023239"/>
    </source>
</evidence>
<keyword evidence="7" id="KW-0028">Amino-acid biosynthesis</keyword>
<dbReference type="Pfam" id="PF01220">
    <property type="entry name" value="DHquinase_II"/>
    <property type="match status" value="1"/>
</dbReference>
<dbReference type="Gene3D" id="3.40.50.9100">
    <property type="entry name" value="Dehydroquinase, class II"/>
    <property type="match status" value="1"/>
</dbReference>
<dbReference type="CDD" id="cd00466">
    <property type="entry name" value="DHQase_II"/>
    <property type="match status" value="1"/>
</dbReference>
<feature type="binding site" evidence="7">
    <location>
        <position position="85"/>
    </location>
    <ligand>
        <name>substrate</name>
    </ligand>
</feature>
<dbReference type="EMBL" id="JXAL01000016">
    <property type="protein sequence ID" value="KIL35811.1"/>
    <property type="molecule type" value="Genomic_DNA"/>
</dbReference>
<feature type="binding site" evidence="7">
    <location>
        <position position="79"/>
    </location>
    <ligand>
        <name>substrate</name>
    </ligand>
</feature>
<evidence type="ECO:0000313" key="9">
    <source>
        <dbReference type="Proteomes" id="UP000054526"/>
    </source>
</evidence>
<feature type="binding site" evidence="7">
    <location>
        <position position="116"/>
    </location>
    <ligand>
        <name>substrate</name>
    </ligand>
</feature>
<proteinExistence type="inferred from homology"/>
<dbReference type="PANTHER" id="PTHR21272:SF3">
    <property type="entry name" value="CATABOLIC 3-DEHYDROQUINASE"/>
    <property type="match status" value="1"/>
</dbReference>
<feature type="binding site" evidence="7">
    <location>
        <begin position="106"/>
        <end position="107"/>
    </location>
    <ligand>
        <name>substrate</name>
    </ligand>
</feature>
<evidence type="ECO:0000256" key="2">
    <source>
        <dbReference type="ARBA" id="ARBA00004902"/>
    </source>
</evidence>
<dbReference type="EC" id="4.2.1.10" evidence="5 7"/>
<comment type="caution">
    <text evidence="8">The sequence shown here is derived from an EMBL/GenBank/DDBJ whole genome shotgun (WGS) entry which is preliminary data.</text>
</comment>
<dbReference type="NCBIfam" id="NF003805">
    <property type="entry name" value="PRK05395.1-2"/>
    <property type="match status" value="1"/>
</dbReference>
<dbReference type="PANTHER" id="PTHR21272">
    <property type="entry name" value="CATABOLIC 3-DEHYDROQUINASE"/>
    <property type="match status" value="1"/>
</dbReference>
<keyword evidence="6 7" id="KW-0456">Lyase</keyword>
<keyword evidence="9" id="KW-1185">Reference proteome</keyword>
<reference evidence="8 9" key="1">
    <citation type="submission" date="2014-12" db="EMBL/GenBank/DDBJ databases">
        <title>Draft genome sequence of Cohnella kolymensis strain B-2846.</title>
        <authorList>
            <person name="Karlyshev A.V."/>
            <person name="Kudryashova E.B."/>
        </authorList>
    </citation>
    <scope>NUCLEOTIDE SEQUENCE [LARGE SCALE GENOMIC DNA]</scope>
    <source>
        <strain evidence="8 9">VKM B-2846</strain>
    </source>
</reference>
<accession>A0ABR5A490</accession>
<gene>
    <name evidence="7" type="primary">aroQ</name>
    <name evidence="8" type="ORF">SD71_10410</name>
</gene>
<evidence type="ECO:0000256" key="3">
    <source>
        <dbReference type="ARBA" id="ARBA00011037"/>
    </source>
</evidence>
<keyword evidence="7" id="KW-0057">Aromatic amino acid biosynthesis</keyword>
<comment type="subunit">
    <text evidence="4 7">Homododecamer.</text>
</comment>
<feature type="active site" description="Proton donor" evidence="7">
    <location>
        <position position="105"/>
    </location>
</feature>
<dbReference type="PIRSF" id="PIRSF001399">
    <property type="entry name" value="DHquinase_II"/>
    <property type="match status" value="1"/>
</dbReference>
<name>A0ABR5A490_9BACL</name>
<dbReference type="HAMAP" id="MF_00169">
    <property type="entry name" value="AroQ"/>
    <property type="match status" value="1"/>
</dbReference>
<evidence type="ECO:0000313" key="8">
    <source>
        <dbReference type="EMBL" id="KIL35811.1"/>
    </source>
</evidence>
<evidence type="ECO:0000256" key="5">
    <source>
        <dbReference type="ARBA" id="ARBA00012060"/>
    </source>
</evidence>
<comment type="function">
    <text evidence="7">Catalyzes a trans-dehydration via an enolate intermediate.</text>
</comment>
<feature type="site" description="Transition state stabilizer" evidence="7">
    <location>
        <position position="23"/>
    </location>
</feature>
<comment type="catalytic activity">
    <reaction evidence="1 7">
        <text>3-dehydroquinate = 3-dehydroshikimate + H2O</text>
        <dbReference type="Rhea" id="RHEA:21096"/>
        <dbReference type="ChEBI" id="CHEBI:15377"/>
        <dbReference type="ChEBI" id="CHEBI:16630"/>
        <dbReference type="ChEBI" id="CHEBI:32364"/>
        <dbReference type="EC" id="4.2.1.10"/>
    </reaction>
</comment>
<dbReference type="InterPro" id="IPR001874">
    <property type="entry name" value="DHquinase_II"/>
</dbReference>
<dbReference type="NCBIfam" id="NF003807">
    <property type="entry name" value="PRK05395.1-4"/>
    <property type="match status" value="1"/>
</dbReference>
<comment type="similarity">
    <text evidence="3 7">Belongs to the type-II 3-dehydroquinase family.</text>
</comment>
<dbReference type="Proteomes" id="UP000054526">
    <property type="component" value="Unassembled WGS sequence"/>
</dbReference>
<feature type="active site" description="Proton acceptor" evidence="7">
    <location>
        <position position="28"/>
    </location>
</feature>
<comment type="pathway">
    <text evidence="2 7">Metabolic intermediate biosynthesis; chorismate biosynthesis; chorismate from D-erythrose 4-phosphate and phosphoenolpyruvate: step 3/7.</text>
</comment>
<evidence type="ECO:0000256" key="1">
    <source>
        <dbReference type="ARBA" id="ARBA00001864"/>
    </source>
</evidence>
<dbReference type="InterPro" id="IPR036441">
    <property type="entry name" value="DHquinase_II_sf"/>
</dbReference>
<organism evidence="8 9">
    <name type="scientific">Cohnella kolymensis</name>
    <dbReference type="NCBI Taxonomy" id="1590652"/>
    <lineage>
        <taxon>Bacteria</taxon>
        <taxon>Bacillati</taxon>
        <taxon>Bacillota</taxon>
        <taxon>Bacilli</taxon>
        <taxon>Bacillales</taxon>
        <taxon>Paenibacillaceae</taxon>
        <taxon>Cohnella</taxon>
    </lineage>
</organism>
<evidence type="ECO:0000256" key="4">
    <source>
        <dbReference type="ARBA" id="ARBA00011193"/>
    </source>
</evidence>